<dbReference type="Gene3D" id="1.10.10.10">
    <property type="entry name" value="Winged helix-like DNA-binding domain superfamily/Winged helix DNA-binding domain"/>
    <property type="match status" value="1"/>
</dbReference>
<sequence length="291" mass="31546">MLPSLDSELLRTFLVVADARNVTRAAETLGRTQSAVSMQVRRLEDAAGSQLFLRGPRGVELTAQAVRLLPYARRVVGLLEETQAAIRTEPIDGPVRIGIPEEYSSTILPQALAAFAERHPATEVTVMCGYSAQQLAALDSDELDLAVVFDWNNATAGEVLAVDPTVWVTSRLHDRHEKRPVPIAIYWNSGWCRDFAIRSLTQHSIAYRVAYSCDTGGGLRTAASAGLAIAPLARSNIPPDCRELTLDDGFPPVDSSRVVLKLNPRRSSAAIDGLAGMIREAFSPFTGRPIG</sequence>
<organism evidence="6 7">
    <name type="scientific">Hoeflea marina</name>
    <dbReference type="NCBI Taxonomy" id="274592"/>
    <lineage>
        <taxon>Bacteria</taxon>
        <taxon>Pseudomonadati</taxon>
        <taxon>Pseudomonadota</taxon>
        <taxon>Alphaproteobacteria</taxon>
        <taxon>Hyphomicrobiales</taxon>
        <taxon>Rhizobiaceae</taxon>
        <taxon>Hoeflea</taxon>
    </lineage>
</organism>
<dbReference type="PANTHER" id="PTHR30579:SF7">
    <property type="entry name" value="HTH-TYPE TRANSCRIPTIONAL REGULATOR LRHA-RELATED"/>
    <property type="match status" value="1"/>
</dbReference>
<dbReference type="PANTHER" id="PTHR30579">
    <property type="entry name" value="TRANSCRIPTIONAL REGULATOR"/>
    <property type="match status" value="1"/>
</dbReference>
<evidence type="ECO:0000256" key="1">
    <source>
        <dbReference type="ARBA" id="ARBA00009437"/>
    </source>
</evidence>
<dbReference type="SUPFAM" id="SSF46785">
    <property type="entry name" value="Winged helix' DNA-binding domain"/>
    <property type="match status" value="1"/>
</dbReference>
<dbReference type="Proteomes" id="UP000246352">
    <property type="component" value="Unassembled WGS sequence"/>
</dbReference>
<evidence type="ECO:0000313" key="7">
    <source>
        <dbReference type="Proteomes" id="UP000246352"/>
    </source>
</evidence>
<dbReference type="InterPro" id="IPR036388">
    <property type="entry name" value="WH-like_DNA-bd_sf"/>
</dbReference>
<keyword evidence="4" id="KW-0804">Transcription</keyword>
<dbReference type="Gene3D" id="3.40.190.10">
    <property type="entry name" value="Periplasmic binding protein-like II"/>
    <property type="match status" value="2"/>
</dbReference>
<dbReference type="GO" id="GO:0003700">
    <property type="term" value="F:DNA-binding transcription factor activity"/>
    <property type="evidence" value="ECO:0007669"/>
    <property type="project" value="InterPro"/>
</dbReference>
<dbReference type="SUPFAM" id="SSF53850">
    <property type="entry name" value="Periplasmic binding protein-like II"/>
    <property type="match status" value="1"/>
</dbReference>
<evidence type="ECO:0000256" key="2">
    <source>
        <dbReference type="ARBA" id="ARBA00023015"/>
    </source>
</evidence>
<dbReference type="InterPro" id="IPR005119">
    <property type="entry name" value="LysR_subst-bd"/>
</dbReference>
<dbReference type="OrthoDB" id="8097684at2"/>
<reference evidence="6 7" key="1">
    <citation type="submission" date="2018-05" db="EMBL/GenBank/DDBJ databases">
        <title>Genomic Encyclopedia of Type Strains, Phase IV (KMG-IV): sequencing the most valuable type-strain genomes for metagenomic binning, comparative biology and taxonomic classification.</title>
        <authorList>
            <person name="Goeker M."/>
        </authorList>
    </citation>
    <scope>NUCLEOTIDE SEQUENCE [LARGE SCALE GENOMIC DNA]</scope>
    <source>
        <strain evidence="6 7">DSM 16791</strain>
    </source>
</reference>
<dbReference type="InterPro" id="IPR000847">
    <property type="entry name" value="LysR_HTH_N"/>
</dbReference>
<dbReference type="Pfam" id="PF00126">
    <property type="entry name" value="HTH_1"/>
    <property type="match status" value="1"/>
</dbReference>
<dbReference type="InterPro" id="IPR050176">
    <property type="entry name" value="LTTR"/>
</dbReference>
<gene>
    <name evidence="6" type="ORF">DFR52_10671</name>
</gene>
<name>A0A317PDJ2_9HYPH</name>
<accession>A0A317PDJ2</accession>
<dbReference type="InterPro" id="IPR036390">
    <property type="entry name" value="WH_DNA-bd_sf"/>
</dbReference>
<evidence type="ECO:0000256" key="4">
    <source>
        <dbReference type="ARBA" id="ARBA00023163"/>
    </source>
</evidence>
<protein>
    <submittedName>
        <fullName evidence="6">DNA-binding transcriptional LysR family regulator</fullName>
    </submittedName>
</protein>
<evidence type="ECO:0000256" key="3">
    <source>
        <dbReference type="ARBA" id="ARBA00023125"/>
    </source>
</evidence>
<dbReference type="RefSeq" id="WP_110033860.1">
    <property type="nucleotide sequence ID" value="NZ_QGTR01000006.1"/>
</dbReference>
<dbReference type="AlphaFoldDB" id="A0A317PDJ2"/>
<dbReference type="PROSITE" id="PS50931">
    <property type="entry name" value="HTH_LYSR"/>
    <property type="match status" value="1"/>
</dbReference>
<comment type="similarity">
    <text evidence="1">Belongs to the LysR transcriptional regulatory family.</text>
</comment>
<dbReference type="GO" id="GO:0003677">
    <property type="term" value="F:DNA binding"/>
    <property type="evidence" value="ECO:0007669"/>
    <property type="project" value="UniProtKB-KW"/>
</dbReference>
<evidence type="ECO:0000259" key="5">
    <source>
        <dbReference type="PROSITE" id="PS50931"/>
    </source>
</evidence>
<dbReference type="EMBL" id="QGTR01000006">
    <property type="protein sequence ID" value="PWV97548.1"/>
    <property type="molecule type" value="Genomic_DNA"/>
</dbReference>
<keyword evidence="2" id="KW-0805">Transcription regulation</keyword>
<evidence type="ECO:0000313" key="6">
    <source>
        <dbReference type="EMBL" id="PWV97548.1"/>
    </source>
</evidence>
<dbReference type="Pfam" id="PF03466">
    <property type="entry name" value="LysR_substrate"/>
    <property type="match status" value="1"/>
</dbReference>
<dbReference type="PRINTS" id="PR00039">
    <property type="entry name" value="HTHLYSR"/>
</dbReference>
<comment type="caution">
    <text evidence="6">The sequence shown here is derived from an EMBL/GenBank/DDBJ whole genome shotgun (WGS) entry which is preliminary data.</text>
</comment>
<feature type="domain" description="HTH lysR-type" evidence="5">
    <location>
        <begin position="5"/>
        <end position="62"/>
    </location>
</feature>
<keyword evidence="3 6" id="KW-0238">DNA-binding</keyword>
<keyword evidence="7" id="KW-1185">Reference proteome</keyword>
<proteinExistence type="inferred from homology"/>